<dbReference type="AlphaFoldDB" id="A0A433RYZ4"/>
<feature type="transmembrane region" description="Helical" evidence="9">
    <location>
        <begin position="74"/>
        <end position="97"/>
    </location>
</feature>
<feature type="transmembrane region" description="Helical" evidence="9">
    <location>
        <begin position="36"/>
        <end position="54"/>
    </location>
</feature>
<dbReference type="GO" id="GO:0015297">
    <property type="term" value="F:antiporter activity"/>
    <property type="evidence" value="ECO:0007669"/>
    <property type="project" value="UniProtKB-KW"/>
</dbReference>
<dbReference type="RefSeq" id="WP_126988968.1">
    <property type="nucleotide sequence ID" value="NZ_JTFC01000001.1"/>
</dbReference>
<dbReference type="InterPro" id="IPR018461">
    <property type="entry name" value="Na/H_Antiport_NhaC-like_C"/>
</dbReference>
<feature type="transmembrane region" description="Helical" evidence="9">
    <location>
        <begin position="232"/>
        <end position="253"/>
    </location>
</feature>
<gene>
    <name evidence="11" type="ORF">QI30_00220</name>
</gene>
<name>A0A433RYZ4_9BACL</name>
<dbReference type="Pfam" id="PF03553">
    <property type="entry name" value="Na_H_antiporter"/>
    <property type="match status" value="1"/>
</dbReference>
<feature type="domain" description="Na+/H+ antiporter NhaC-like C-terminal" evidence="10">
    <location>
        <begin position="159"/>
        <end position="450"/>
    </location>
</feature>
<feature type="transmembrane region" description="Helical" evidence="9">
    <location>
        <begin position="193"/>
        <end position="212"/>
    </location>
</feature>
<proteinExistence type="inferred from homology"/>
<evidence type="ECO:0000256" key="1">
    <source>
        <dbReference type="ARBA" id="ARBA00004651"/>
    </source>
</evidence>
<sequence length="489" mass="52534">MREKRVPTVGIALIPIITMVIVLFVGIFIYGADPHIPIMISAVVASLVALYLGFSWKELEQGIIKGITLSLQALLILIILGTLISTWLAAGIVPTMIYYGVEFLSQGLFLPLAIIICSLVAVSSGNAWTAAGTIGIAVMGIGTVFGYNPAMVAGAVISGCYFGDKMSPLSETTNMSPGITGVELFDHIRNMMFTTMPAWVISVILFFFLGWTQHSKGGSADTITTLQNDLDALFTISPWLLLVPVVVLVLIGLKMPAIPGLLIGSILGLVMAVVVQGVSIKEMLAMMVSGYTQKSDNEIISNLLNNGGIEAMMYTISLVMLAMSLGGILESTGILETLVTSLLKFAKSTGSLIATTVVTCISANVIACDQYLSILLPGRMYLSAYKKRGLHPKALSRTIEDAGTMTSPLVPWNTCGAFMAATLGVATVQYAPYAFLCIISPIIAVIFGYFDIKIAKLDTYDEIHAHDDEEPPEEEQHRPYILNNKVDFD</sequence>
<keyword evidence="5 9" id="KW-0812">Transmembrane</keyword>
<evidence type="ECO:0000256" key="2">
    <source>
        <dbReference type="ARBA" id="ARBA00022448"/>
    </source>
</evidence>
<evidence type="ECO:0000256" key="8">
    <source>
        <dbReference type="ARBA" id="ARBA00038435"/>
    </source>
</evidence>
<dbReference type="GO" id="GO:0005886">
    <property type="term" value="C:plasma membrane"/>
    <property type="evidence" value="ECO:0007669"/>
    <property type="project" value="UniProtKB-SubCell"/>
</dbReference>
<protein>
    <submittedName>
        <fullName evidence="11">Sodium:proton antiporter</fullName>
    </submittedName>
</protein>
<keyword evidence="3" id="KW-0050">Antiport</keyword>
<evidence type="ECO:0000313" key="11">
    <source>
        <dbReference type="EMBL" id="RUS58490.1"/>
    </source>
</evidence>
<keyword evidence="4" id="KW-1003">Cell membrane</keyword>
<evidence type="ECO:0000259" key="10">
    <source>
        <dbReference type="Pfam" id="PF03553"/>
    </source>
</evidence>
<dbReference type="EMBL" id="JTFC01000001">
    <property type="protein sequence ID" value="RUS58490.1"/>
    <property type="molecule type" value="Genomic_DNA"/>
</dbReference>
<evidence type="ECO:0000256" key="7">
    <source>
        <dbReference type="ARBA" id="ARBA00023136"/>
    </source>
</evidence>
<comment type="caution">
    <text evidence="11">The sequence shown here is derived from an EMBL/GenBank/DDBJ whole genome shotgun (WGS) entry which is preliminary data.</text>
</comment>
<evidence type="ECO:0000256" key="9">
    <source>
        <dbReference type="SAM" id="Phobius"/>
    </source>
</evidence>
<keyword evidence="2" id="KW-0813">Transport</keyword>
<feature type="transmembrane region" description="Helical" evidence="9">
    <location>
        <begin position="311"/>
        <end position="329"/>
    </location>
</feature>
<keyword evidence="6 9" id="KW-1133">Transmembrane helix</keyword>
<comment type="subcellular location">
    <subcellularLocation>
        <location evidence="1">Cell membrane</location>
        <topology evidence="1">Multi-pass membrane protein</topology>
    </subcellularLocation>
</comment>
<evidence type="ECO:0000256" key="4">
    <source>
        <dbReference type="ARBA" id="ARBA00022475"/>
    </source>
</evidence>
<evidence type="ECO:0000256" key="3">
    <source>
        <dbReference type="ARBA" id="ARBA00022449"/>
    </source>
</evidence>
<dbReference type="Proteomes" id="UP000288623">
    <property type="component" value="Unassembled WGS sequence"/>
</dbReference>
<dbReference type="InterPro" id="IPR004770">
    <property type="entry name" value="Na/H_antiport_NhaC"/>
</dbReference>
<dbReference type="NCBIfam" id="TIGR00931">
    <property type="entry name" value="antiport_nhaC"/>
    <property type="match status" value="1"/>
</dbReference>
<feature type="transmembrane region" description="Helical" evidence="9">
    <location>
        <begin position="103"/>
        <end position="122"/>
    </location>
</feature>
<organism evidence="11 12">
    <name type="scientific">Candidatus Kurthia intestinigallinarum</name>
    <dbReference type="NCBI Taxonomy" id="1562256"/>
    <lineage>
        <taxon>Bacteria</taxon>
        <taxon>Bacillati</taxon>
        <taxon>Bacillota</taxon>
        <taxon>Bacilli</taxon>
        <taxon>Bacillales</taxon>
        <taxon>Caryophanaceae</taxon>
        <taxon>Kurthia</taxon>
    </lineage>
</organism>
<feature type="transmembrane region" description="Helical" evidence="9">
    <location>
        <begin position="430"/>
        <end position="450"/>
    </location>
</feature>
<accession>A0A433RYZ4</accession>
<evidence type="ECO:0000256" key="5">
    <source>
        <dbReference type="ARBA" id="ARBA00022692"/>
    </source>
</evidence>
<dbReference type="PANTHER" id="PTHR33451:SF3">
    <property type="entry name" value="MALATE-2H(+)_NA(+)-LACTATE ANTIPORTER"/>
    <property type="match status" value="1"/>
</dbReference>
<feature type="transmembrane region" description="Helical" evidence="9">
    <location>
        <begin position="260"/>
        <end position="280"/>
    </location>
</feature>
<evidence type="ECO:0000256" key="6">
    <source>
        <dbReference type="ARBA" id="ARBA00022989"/>
    </source>
</evidence>
<keyword evidence="7 9" id="KW-0472">Membrane</keyword>
<comment type="similarity">
    <text evidence="8">Belongs to the NhaC Na(+)/H(+) (TC 2.A.35) antiporter family.</text>
</comment>
<reference evidence="11 12" key="1">
    <citation type="submission" date="2014-11" db="EMBL/GenBank/DDBJ databases">
        <title>Genome sequence and analysis of novel Kurthia sp.</title>
        <authorList>
            <person name="Lawson J.N."/>
            <person name="Gonzalez J.E."/>
            <person name="Rinauldi L."/>
            <person name="Xuan Z."/>
            <person name="Firman A."/>
            <person name="Shaddox L."/>
            <person name="Trudeau A."/>
            <person name="Shah S."/>
            <person name="Reiman D."/>
        </authorList>
    </citation>
    <scope>NUCLEOTIDE SEQUENCE [LARGE SCALE GENOMIC DNA]</scope>
    <source>
        <strain evidence="11 12">3B1D</strain>
    </source>
</reference>
<keyword evidence="12" id="KW-1185">Reference proteome</keyword>
<dbReference type="OrthoDB" id="9762978at2"/>
<evidence type="ECO:0000313" key="12">
    <source>
        <dbReference type="Proteomes" id="UP000288623"/>
    </source>
</evidence>
<dbReference type="InterPro" id="IPR052180">
    <property type="entry name" value="NhaC_Na-H+_Antiporter"/>
</dbReference>
<dbReference type="PANTHER" id="PTHR33451">
    <property type="entry name" value="MALATE-2H(+)/NA(+)-LACTATE ANTIPORTER"/>
    <property type="match status" value="1"/>
</dbReference>
<feature type="transmembrane region" description="Helical" evidence="9">
    <location>
        <begin position="12"/>
        <end position="30"/>
    </location>
</feature>